<dbReference type="Pfam" id="PF25919">
    <property type="entry name" value="BSH_CusB"/>
    <property type="match status" value="1"/>
</dbReference>
<reference evidence="10 11" key="1">
    <citation type="journal article" date="2015" name="Proc. Natl. Acad. Sci. U.S.A.">
        <title>Expanded metabolic versatility of ubiquitous nitrite-oxidizing bacteria from the genus Nitrospira.</title>
        <authorList>
            <person name="Koch H."/>
            <person name="Lucker S."/>
            <person name="Albertsen M."/>
            <person name="Kitzinger K."/>
            <person name="Herbold C."/>
            <person name="Spieck E."/>
            <person name="Nielsen P.H."/>
            <person name="Wagner M."/>
            <person name="Daims H."/>
        </authorList>
    </citation>
    <scope>NUCLEOTIDE SEQUENCE [LARGE SCALE GENOMIC DNA]</scope>
    <source>
        <strain evidence="10 11">NSP M-1</strain>
    </source>
</reference>
<keyword evidence="4" id="KW-0812">Transmembrane</keyword>
<dbReference type="InterPro" id="IPR008964">
    <property type="entry name" value="Invasin/intimin_cell_adhesion"/>
</dbReference>
<dbReference type="GO" id="GO:0016020">
    <property type="term" value="C:membrane"/>
    <property type="evidence" value="ECO:0007669"/>
    <property type="project" value="InterPro"/>
</dbReference>
<feature type="domain" description="CusB-like three alpha-helical bundle" evidence="6">
    <location>
        <begin position="144"/>
        <end position="206"/>
    </location>
</feature>
<keyword evidence="2" id="KW-0813">Transport</keyword>
<dbReference type="GO" id="GO:0046914">
    <property type="term" value="F:transition metal ion binding"/>
    <property type="evidence" value="ECO:0007669"/>
    <property type="project" value="TreeGrafter"/>
</dbReference>
<keyword evidence="11" id="KW-1185">Reference proteome</keyword>
<dbReference type="InterPro" id="IPR032693">
    <property type="entry name" value="YtkA-like_dom"/>
</dbReference>
<dbReference type="InterPro" id="IPR058790">
    <property type="entry name" value="BSH_CusB"/>
</dbReference>
<comment type="similarity">
    <text evidence="1">Belongs to the membrane fusion protein (MFP) (TC 8.A.1) family.</text>
</comment>
<dbReference type="Pfam" id="PF13115">
    <property type="entry name" value="YtkA"/>
    <property type="match status" value="1"/>
</dbReference>
<evidence type="ECO:0000256" key="3">
    <source>
        <dbReference type="SAM" id="MobiDB-lite"/>
    </source>
</evidence>
<evidence type="ECO:0000313" key="11">
    <source>
        <dbReference type="Proteomes" id="UP000069205"/>
    </source>
</evidence>
<sequence length="550" mass="60608">MLKAKPTRWVLISFGILVVIGGLVLLMEPKGHREPKGQHEVSTNEAEQGGKPPAPTEIPAAITSTQAYAMVSPRKQQLIGVTTAVVEKRSLETTVRAVGRIEYDEQRITHVNLRISGWVEDLFVDYTGQVVRKGEPLFTLYSPDLVASQDELLLALRAREKVKNSPLSEVHQQADQLVDAARDRLRLWTLTNQQIDEIVRRGKANTYLTIYAPVTGYVIEKPVFKGMFVQPETRVYSIADLSQVWMNAEIYEFEVPFVTVGQLGTATFTAYPGEQFHGRVSYIYPYLNQEARTVKVRLEMPNPTLLLKPEMYGTVQIAVHRGVQLALPEGALLDSGTRKLVFVTRGEGLFEPREVTVGPKIGAYYEVQKGVQAGERVVTSGNFLIDSESKLMAATNMMGSLGMGGVKMEQAQMGKMDMGEMNMEGSQKTTSKRSEFEQHKQADGLSISLSTQPASPRIGQNVIRVTVINKDGKPVSNANVQLTYTMPMPGMMPATVPMKRGKDGTYEATVNLGMAGQWDLTITVERPGQTNLKETFSVTAGGGMSGMQGM</sequence>
<evidence type="ECO:0000259" key="5">
    <source>
        <dbReference type="Pfam" id="PF13115"/>
    </source>
</evidence>
<dbReference type="Gene3D" id="2.60.40.10">
    <property type="entry name" value="Immunoglobulins"/>
    <property type="match status" value="1"/>
</dbReference>
<dbReference type="GO" id="GO:0060003">
    <property type="term" value="P:copper ion export"/>
    <property type="evidence" value="ECO:0007669"/>
    <property type="project" value="TreeGrafter"/>
</dbReference>
<dbReference type="InterPro" id="IPR051909">
    <property type="entry name" value="MFP_Cation_Efflux"/>
</dbReference>
<feature type="region of interest" description="Disordered" evidence="3">
    <location>
        <begin position="426"/>
        <end position="453"/>
    </location>
</feature>
<evidence type="ECO:0000259" key="8">
    <source>
        <dbReference type="Pfam" id="PF25954"/>
    </source>
</evidence>
<feature type="region of interest" description="Disordered" evidence="3">
    <location>
        <begin position="33"/>
        <end position="58"/>
    </location>
</feature>
<protein>
    <submittedName>
        <fullName evidence="10">Efflux transporter, RND family, MFP subunit (Modular protein)</fullName>
    </submittedName>
</protein>
<dbReference type="AlphaFoldDB" id="A0A0K2GEM5"/>
<dbReference type="InterPro" id="IPR058791">
    <property type="entry name" value="3HB_CusB"/>
</dbReference>
<dbReference type="OrthoDB" id="9765657at2"/>
<dbReference type="KEGG" id="nmv:NITMOv2_2913"/>
<dbReference type="SUPFAM" id="SSF49373">
    <property type="entry name" value="Invasin/intimin cell-adhesion fragments"/>
    <property type="match status" value="1"/>
</dbReference>
<feature type="domain" description="YtkA-like" evidence="5">
    <location>
        <begin position="440"/>
        <end position="522"/>
    </location>
</feature>
<name>A0A0K2GEM5_NITMO</name>
<dbReference type="InterPro" id="IPR058649">
    <property type="entry name" value="CzcB_C"/>
</dbReference>
<dbReference type="SUPFAM" id="SSF111369">
    <property type="entry name" value="HlyD-like secretion proteins"/>
    <property type="match status" value="1"/>
</dbReference>
<dbReference type="PATRIC" id="fig|42253.5.peg.2883"/>
<dbReference type="Gene3D" id="2.40.420.20">
    <property type="match status" value="1"/>
</dbReference>
<dbReference type="STRING" id="42253.NITMOv2_2913"/>
<keyword evidence="4" id="KW-1133">Transmembrane helix</keyword>
<dbReference type="Pfam" id="PF25975">
    <property type="entry name" value="CzcB_C"/>
    <property type="match status" value="1"/>
</dbReference>
<dbReference type="GO" id="GO:0022857">
    <property type="term" value="F:transmembrane transporter activity"/>
    <property type="evidence" value="ECO:0007669"/>
    <property type="project" value="InterPro"/>
</dbReference>
<dbReference type="FunFam" id="2.40.30.170:FF:000010">
    <property type="entry name" value="Efflux RND transporter periplasmic adaptor subunit"/>
    <property type="match status" value="1"/>
</dbReference>
<dbReference type="Gene3D" id="6.10.140.730">
    <property type="match status" value="1"/>
</dbReference>
<dbReference type="GO" id="GO:0015679">
    <property type="term" value="P:plasma membrane copper ion transport"/>
    <property type="evidence" value="ECO:0007669"/>
    <property type="project" value="TreeGrafter"/>
</dbReference>
<dbReference type="Proteomes" id="UP000069205">
    <property type="component" value="Chromosome"/>
</dbReference>
<keyword evidence="4" id="KW-0472">Membrane</keyword>
<evidence type="ECO:0000259" key="6">
    <source>
        <dbReference type="Pfam" id="PF25869"/>
    </source>
</evidence>
<feature type="compositionally biased region" description="Basic and acidic residues" evidence="3">
    <location>
        <begin position="432"/>
        <end position="442"/>
    </location>
</feature>
<feature type="domain" description="CzcB-like C-terminal circularly permuted SH3-like" evidence="9">
    <location>
        <begin position="326"/>
        <end position="385"/>
    </location>
</feature>
<dbReference type="Pfam" id="PF25954">
    <property type="entry name" value="Beta-barrel_RND_2"/>
    <property type="match status" value="1"/>
</dbReference>
<dbReference type="InterPro" id="IPR006143">
    <property type="entry name" value="RND_pump_MFP"/>
</dbReference>
<feature type="transmembrane region" description="Helical" evidence="4">
    <location>
        <begin position="6"/>
        <end position="26"/>
    </location>
</feature>
<dbReference type="InterPro" id="IPR058792">
    <property type="entry name" value="Beta-barrel_RND_2"/>
</dbReference>
<feature type="domain" description="CusB-like barrel-sandwich hybrid" evidence="7">
    <location>
        <begin position="109"/>
        <end position="239"/>
    </location>
</feature>
<evidence type="ECO:0000259" key="7">
    <source>
        <dbReference type="Pfam" id="PF25919"/>
    </source>
</evidence>
<dbReference type="PANTHER" id="PTHR30097">
    <property type="entry name" value="CATION EFFLUX SYSTEM PROTEIN CUSB"/>
    <property type="match status" value="1"/>
</dbReference>
<evidence type="ECO:0000256" key="4">
    <source>
        <dbReference type="SAM" id="Phobius"/>
    </source>
</evidence>
<dbReference type="PANTHER" id="PTHR30097:SF15">
    <property type="entry name" value="CATION EFFLUX SYSTEM PROTEIN CUSB"/>
    <property type="match status" value="1"/>
</dbReference>
<dbReference type="EMBL" id="CP011801">
    <property type="protein sequence ID" value="ALA59319.1"/>
    <property type="molecule type" value="Genomic_DNA"/>
</dbReference>
<organism evidence="10 11">
    <name type="scientific">Nitrospira moscoviensis</name>
    <dbReference type="NCBI Taxonomy" id="42253"/>
    <lineage>
        <taxon>Bacteria</taxon>
        <taxon>Pseudomonadati</taxon>
        <taxon>Nitrospirota</taxon>
        <taxon>Nitrospiria</taxon>
        <taxon>Nitrospirales</taxon>
        <taxon>Nitrospiraceae</taxon>
        <taxon>Nitrospira</taxon>
    </lineage>
</organism>
<dbReference type="Pfam" id="PF25869">
    <property type="entry name" value="3HB_CusB"/>
    <property type="match status" value="1"/>
</dbReference>
<dbReference type="Gene3D" id="2.40.30.170">
    <property type="match status" value="1"/>
</dbReference>
<feature type="domain" description="CusB-like beta-barrel" evidence="8">
    <location>
        <begin position="243"/>
        <end position="318"/>
    </location>
</feature>
<gene>
    <name evidence="10" type="ORF">NITMOv2_2913</name>
</gene>
<dbReference type="InterPro" id="IPR013783">
    <property type="entry name" value="Ig-like_fold"/>
</dbReference>
<evidence type="ECO:0000259" key="9">
    <source>
        <dbReference type="Pfam" id="PF25975"/>
    </source>
</evidence>
<proteinExistence type="inferred from homology"/>
<dbReference type="GO" id="GO:0030288">
    <property type="term" value="C:outer membrane-bounded periplasmic space"/>
    <property type="evidence" value="ECO:0007669"/>
    <property type="project" value="TreeGrafter"/>
</dbReference>
<evidence type="ECO:0000256" key="2">
    <source>
        <dbReference type="ARBA" id="ARBA00022448"/>
    </source>
</evidence>
<evidence type="ECO:0000313" key="10">
    <source>
        <dbReference type="EMBL" id="ALA59319.1"/>
    </source>
</evidence>
<evidence type="ECO:0000256" key="1">
    <source>
        <dbReference type="ARBA" id="ARBA00009477"/>
    </source>
</evidence>
<accession>A0A0K2GEM5</accession>
<dbReference type="NCBIfam" id="TIGR01730">
    <property type="entry name" value="RND_mfp"/>
    <property type="match status" value="1"/>
</dbReference>